<protein>
    <submittedName>
        <fullName evidence="3">Uncharacterized protein</fullName>
    </submittedName>
</protein>
<dbReference type="Proteomes" id="UP001391051">
    <property type="component" value="Unassembled WGS sequence"/>
</dbReference>
<evidence type="ECO:0000256" key="2">
    <source>
        <dbReference type="SAM" id="Phobius"/>
    </source>
</evidence>
<dbReference type="RefSeq" id="XP_066697906.1">
    <property type="nucleotide sequence ID" value="XM_066845508.1"/>
</dbReference>
<feature type="region of interest" description="Disordered" evidence="1">
    <location>
        <begin position="246"/>
        <end position="283"/>
    </location>
</feature>
<evidence type="ECO:0000313" key="4">
    <source>
        <dbReference type="Proteomes" id="UP001391051"/>
    </source>
</evidence>
<name>A0ABR1Q7J0_9PEZI</name>
<dbReference type="GeneID" id="92078570"/>
<sequence length="499" mass="55705">MLSNHKSLIVSSEEWTVAVISFLSVMAVRGTYRRWPQLLGAVTIFYVLVYALPSRLWLFDLGASYLKALKWTPGDGAAGLGRGPRLVVFGGGNIATLNQGSVDFNDQSASWTEELCREMDCASYLSYVPPNYKAGGSVVSNIVYELTLNHTLASRNITSGAAYDYSWLITQYPAPLRLPDLQQQIDTFLASEPAAHPTQDTLWVFDFGFWDVWRLSAFPQDISFQMIEVLASIIFQEIDLLYQASREGQPDPGDAEHHHHPETKWRARRRSMPAAAASSEENSGRPFRVLIPRLFDVSVTPGFETSRFRPPPPHTQADELRNAAYLTKHWDNWMDSMTERWLAMNTPTVEVASTSDAKSDDENGNGSDRNVLHGIGSRREVINPNVSKYLLELIADRQLKDSGLEDGRGMGKMPADQAFGQVEEACLRPNTTTTTAAKTVSGTVEMVPCADVEDYLFWDGFTVGPRAIRSIGQRAKDLVEQHVEVGAPWLKKANVHYRD</sequence>
<proteinExistence type="predicted"/>
<feature type="compositionally biased region" description="Basic and acidic residues" evidence="1">
    <location>
        <begin position="254"/>
        <end position="265"/>
    </location>
</feature>
<organism evidence="3 4">
    <name type="scientific">Apiospora aurea</name>
    <dbReference type="NCBI Taxonomy" id="335848"/>
    <lineage>
        <taxon>Eukaryota</taxon>
        <taxon>Fungi</taxon>
        <taxon>Dikarya</taxon>
        <taxon>Ascomycota</taxon>
        <taxon>Pezizomycotina</taxon>
        <taxon>Sordariomycetes</taxon>
        <taxon>Xylariomycetidae</taxon>
        <taxon>Amphisphaeriales</taxon>
        <taxon>Apiosporaceae</taxon>
        <taxon>Apiospora</taxon>
    </lineage>
</organism>
<keyword evidence="2" id="KW-0812">Transmembrane</keyword>
<accession>A0ABR1Q7J0</accession>
<evidence type="ECO:0000256" key="1">
    <source>
        <dbReference type="SAM" id="MobiDB-lite"/>
    </source>
</evidence>
<keyword evidence="2" id="KW-1133">Transmembrane helix</keyword>
<dbReference type="EMBL" id="JAQQWE010000006">
    <property type="protein sequence ID" value="KAK7948400.1"/>
    <property type="molecule type" value="Genomic_DNA"/>
</dbReference>
<feature type="transmembrane region" description="Helical" evidence="2">
    <location>
        <begin position="39"/>
        <end position="58"/>
    </location>
</feature>
<evidence type="ECO:0000313" key="3">
    <source>
        <dbReference type="EMBL" id="KAK7948400.1"/>
    </source>
</evidence>
<feature type="transmembrane region" description="Helical" evidence="2">
    <location>
        <begin position="15"/>
        <end position="32"/>
    </location>
</feature>
<keyword evidence="2" id="KW-0472">Membrane</keyword>
<keyword evidence="4" id="KW-1185">Reference proteome</keyword>
<reference evidence="3 4" key="1">
    <citation type="submission" date="2023-01" db="EMBL/GenBank/DDBJ databases">
        <title>Analysis of 21 Apiospora genomes using comparative genomics revels a genus with tremendous synthesis potential of carbohydrate active enzymes and secondary metabolites.</title>
        <authorList>
            <person name="Sorensen T."/>
        </authorList>
    </citation>
    <scope>NUCLEOTIDE SEQUENCE [LARGE SCALE GENOMIC DNA]</scope>
    <source>
        <strain evidence="3 4">CBS 24483</strain>
    </source>
</reference>
<gene>
    <name evidence="3" type="ORF">PG986_009286</name>
</gene>
<feature type="region of interest" description="Disordered" evidence="1">
    <location>
        <begin position="353"/>
        <end position="372"/>
    </location>
</feature>
<comment type="caution">
    <text evidence="3">The sequence shown here is derived from an EMBL/GenBank/DDBJ whole genome shotgun (WGS) entry which is preliminary data.</text>
</comment>